<name>A0A1X7THX3_AMPQE</name>
<dbReference type="Pfam" id="PF05225">
    <property type="entry name" value="HTH_psq"/>
    <property type="match status" value="1"/>
</dbReference>
<dbReference type="InterPro" id="IPR007889">
    <property type="entry name" value="HTH_Psq"/>
</dbReference>
<dbReference type="InParanoid" id="A0A1X7THX3"/>
<dbReference type="GO" id="GO:0003677">
    <property type="term" value="F:DNA binding"/>
    <property type="evidence" value="ECO:0007669"/>
    <property type="project" value="InterPro"/>
</dbReference>
<accession>A0A1X7THX3</accession>
<evidence type="ECO:0000256" key="1">
    <source>
        <dbReference type="SAM" id="MobiDB-lite"/>
    </source>
</evidence>
<evidence type="ECO:0000313" key="3">
    <source>
        <dbReference type="EnsemblMetazoa" id="Aqu2.1.14237_001"/>
    </source>
</evidence>
<reference evidence="3" key="1">
    <citation type="submission" date="2017-05" db="UniProtKB">
        <authorList>
            <consortium name="EnsemblMetazoa"/>
        </authorList>
    </citation>
    <scope>IDENTIFICATION</scope>
</reference>
<sequence>MGAIHDSMSVRRAAEEYGIPRLTLAWMKAVTPHNILKGFEVTGIYPINRYKLLPKKPPSTERTGLFIPLLTPVRHSLVPTYDTYSDDVFLSDKLESNNDLLIPTPMPIPTPPLQSDSPPSFQTHPSSVAPFTAEEILLFSKRKEEGYDISTDDRYNYWLSLERNAKAAKQELPRGGTARGESEEYVEGIQTARGRGESEKYVEEIQTARGRGRGRAVRANLTDTGNGESEEYVDGIQTARGRDRAVRANLTDTGIGESEEYVEGIQTARGRGRGRGRAVKVRSMLEKTARGRGRGRAVRVNLTDTGNGESEEYVEGIQTARGRGRRRGRAVRANLTDTGNGESEEYVEGI</sequence>
<protein>
    <recommendedName>
        <fullName evidence="2">HTH psq-type domain-containing protein</fullName>
    </recommendedName>
</protein>
<proteinExistence type="predicted"/>
<feature type="region of interest" description="Disordered" evidence="1">
    <location>
        <begin position="325"/>
        <end position="350"/>
    </location>
</feature>
<feature type="region of interest" description="Disordered" evidence="1">
    <location>
        <begin position="170"/>
        <end position="192"/>
    </location>
</feature>
<feature type="domain" description="HTH psq-type" evidence="2">
    <location>
        <begin position="7"/>
        <end position="25"/>
    </location>
</feature>
<organism evidence="3">
    <name type="scientific">Amphimedon queenslandica</name>
    <name type="common">Sponge</name>
    <dbReference type="NCBI Taxonomy" id="400682"/>
    <lineage>
        <taxon>Eukaryota</taxon>
        <taxon>Metazoa</taxon>
        <taxon>Porifera</taxon>
        <taxon>Demospongiae</taxon>
        <taxon>Heteroscleromorpha</taxon>
        <taxon>Haplosclerida</taxon>
        <taxon>Niphatidae</taxon>
        <taxon>Amphimedon</taxon>
    </lineage>
</organism>
<dbReference type="AlphaFoldDB" id="A0A1X7THX3"/>
<evidence type="ECO:0000259" key="2">
    <source>
        <dbReference type="Pfam" id="PF05225"/>
    </source>
</evidence>
<dbReference type="EnsemblMetazoa" id="Aqu2.1.14237_001">
    <property type="protein sequence ID" value="Aqu2.1.14237_001"/>
    <property type="gene ID" value="Aqu2.1.14237"/>
</dbReference>